<accession>A0ACC1YEW8</accession>
<name>A0ACC1YEW8_MELAZ</name>
<sequence length="497" mass="57232">MAFLIILLLSFPLLLFWLNKHRKRASVNLPPGPPGLPLIGNIHQFDTSNPQRYLWNLSKQYGALMSLRLGFVPILVVSSAKMAKEIMKTHDLQFSSRPAFLGQQKLSYKCSDLGFAPYNDYYREMRKLCTIHLFSSNKVQQFRVIREDEVFRMIEKISKLAVASKPVNLSEMMTSLTSAITCRVAFGKRYEDEGTESSRFHALLNETQAMVGSFFFSDYFPFMSWVDKLTGMISRLEKNFKEFDAFYQELIDDHLDPRRSKTDQKEDIIDVLLRLKKQREFKIDLTWDHIKGVLMDVFVAGTDTGAATVVWAMTHLMKNPRVMRKAQEEIRREIRNKGFVDEDEVQRLLYLKDVVKETLRVQPPAPLLLPRESTEKCIINGYEIPPKTVVNVNAWAVGRDPEAWENPEEFDPDRFTGSSIDLKGQNYELIPFGAGRRMCPGMFMGLANVELTIANLLCKFDWEMPAGMEKENLDFDVLPGLAMHKKNALWLMASNVQ</sequence>
<proteinExistence type="predicted"/>
<keyword evidence="2" id="KW-1185">Reference proteome</keyword>
<protein>
    <submittedName>
        <fullName evidence="1">Cytochrome P450</fullName>
    </submittedName>
</protein>
<organism evidence="1 2">
    <name type="scientific">Melia azedarach</name>
    <name type="common">Chinaberry tree</name>
    <dbReference type="NCBI Taxonomy" id="155640"/>
    <lineage>
        <taxon>Eukaryota</taxon>
        <taxon>Viridiplantae</taxon>
        <taxon>Streptophyta</taxon>
        <taxon>Embryophyta</taxon>
        <taxon>Tracheophyta</taxon>
        <taxon>Spermatophyta</taxon>
        <taxon>Magnoliopsida</taxon>
        <taxon>eudicotyledons</taxon>
        <taxon>Gunneridae</taxon>
        <taxon>Pentapetalae</taxon>
        <taxon>rosids</taxon>
        <taxon>malvids</taxon>
        <taxon>Sapindales</taxon>
        <taxon>Meliaceae</taxon>
        <taxon>Melia</taxon>
    </lineage>
</organism>
<evidence type="ECO:0000313" key="1">
    <source>
        <dbReference type="EMBL" id="KAJ4721714.1"/>
    </source>
</evidence>
<reference evidence="1 2" key="1">
    <citation type="journal article" date="2023" name="Science">
        <title>Complex scaffold remodeling in plant triterpene biosynthesis.</title>
        <authorList>
            <person name="De La Pena R."/>
            <person name="Hodgson H."/>
            <person name="Liu J.C."/>
            <person name="Stephenson M.J."/>
            <person name="Martin A.C."/>
            <person name="Owen C."/>
            <person name="Harkess A."/>
            <person name="Leebens-Mack J."/>
            <person name="Jimenez L.E."/>
            <person name="Osbourn A."/>
            <person name="Sattely E.S."/>
        </authorList>
    </citation>
    <scope>NUCLEOTIDE SEQUENCE [LARGE SCALE GENOMIC DNA]</scope>
    <source>
        <strain evidence="2">cv. JPN11</strain>
        <tissue evidence="1">Leaf</tissue>
    </source>
</reference>
<comment type="caution">
    <text evidence="1">The sequence shown here is derived from an EMBL/GenBank/DDBJ whole genome shotgun (WGS) entry which is preliminary data.</text>
</comment>
<gene>
    <name evidence="1" type="ORF">OWV82_009368</name>
</gene>
<dbReference type="Proteomes" id="UP001164539">
    <property type="component" value="Chromosome 4"/>
</dbReference>
<evidence type="ECO:0000313" key="2">
    <source>
        <dbReference type="Proteomes" id="UP001164539"/>
    </source>
</evidence>
<dbReference type="EMBL" id="CM051397">
    <property type="protein sequence ID" value="KAJ4721714.1"/>
    <property type="molecule type" value="Genomic_DNA"/>
</dbReference>